<proteinExistence type="predicted"/>
<accession>A0ABX1JPA9</accession>
<feature type="transmembrane region" description="Helical" evidence="1">
    <location>
        <begin position="21"/>
        <end position="43"/>
    </location>
</feature>
<dbReference type="Gene3D" id="1.20.1740.10">
    <property type="entry name" value="Amino acid/polyamine transporter I"/>
    <property type="match status" value="1"/>
</dbReference>
<protein>
    <submittedName>
        <fullName evidence="2">APC family permease</fullName>
    </submittedName>
</protein>
<feature type="non-terminal residue" evidence="2">
    <location>
        <position position="124"/>
    </location>
</feature>
<keyword evidence="1" id="KW-0812">Transmembrane</keyword>
<dbReference type="EMBL" id="JAAZSR010000101">
    <property type="protein sequence ID" value="NKX50541.1"/>
    <property type="molecule type" value="Genomic_DNA"/>
</dbReference>
<reference evidence="2 3" key="1">
    <citation type="submission" date="2020-04" db="EMBL/GenBank/DDBJ databases">
        <authorList>
            <person name="Liu S."/>
        </authorList>
    </citation>
    <scope>NUCLEOTIDE SEQUENCE [LARGE SCALE GENOMIC DNA]</scope>
    <source>
        <strain evidence="2 3">CGMCC 1.15091</strain>
    </source>
</reference>
<evidence type="ECO:0000313" key="3">
    <source>
        <dbReference type="Proteomes" id="UP000523795"/>
    </source>
</evidence>
<feature type="transmembrane region" description="Helical" evidence="1">
    <location>
        <begin position="99"/>
        <end position="123"/>
    </location>
</feature>
<evidence type="ECO:0000256" key="1">
    <source>
        <dbReference type="SAM" id="Phobius"/>
    </source>
</evidence>
<feature type="transmembrane region" description="Helical" evidence="1">
    <location>
        <begin position="55"/>
        <end position="78"/>
    </location>
</feature>
<keyword evidence="1" id="KW-0472">Membrane</keyword>
<organism evidence="2 3">
    <name type="scientific">Arthrobacter deserti</name>
    <dbReference type="NCBI Taxonomy" id="1742687"/>
    <lineage>
        <taxon>Bacteria</taxon>
        <taxon>Bacillati</taxon>
        <taxon>Actinomycetota</taxon>
        <taxon>Actinomycetes</taxon>
        <taxon>Micrococcales</taxon>
        <taxon>Micrococcaceae</taxon>
        <taxon>Arthrobacter</taxon>
    </lineage>
</organism>
<evidence type="ECO:0000313" key="2">
    <source>
        <dbReference type="EMBL" id="NKX50541.1"/>
    </source>
</evidence>
<dbReference type="Proteomes" id="UP000523795">
    <property type="component" value="Unassembled WGS sequence"/>
</dbReference>
<gene>
    <name evidence="2" type="ORF">HER39_08160</name>
</gene>
<keyword evidence="3" id="KW-1185">Reference proteome</keyword>
<sequence>MSHERTVAQQAATASSLGKRTLGVPALFFMIIAASAPLTVVAGGTTSNFAVTGVLGIPLSFILLGVCLALFAVGYAAMSAHIRNAGAFYAYISQGLGRAAGVGAAWVALVAYNAMQVGIYGLFG</sequence>
<comment type="caution">
    <text evidence="2">The sequence shown here is derived from an EMBL/GenBank/DDBJ whole genome shotgun (WGS) entry which is preliminary data.</text>
</comment>
<keyword evidence="1" id="KW-1133">Transmembrane helix</keyword>
<name>A0ABX1JPA9_9MICC</name>